<protein>
    <submittedName>
        <fullName evidence="1">Uncharacterized protein</fullName>
    </submittedName>
</protein>
<dbReference type="AlphaFoldDB" id="Q8GCS7"/>
<proteinExistence type="predicted"/>
<name>Q8GCS7_PEPAC</name>
<sequence>MRRCYCRKKLELHMTPLFHAYQRLEYNDKSSVDVEMQVLM</sequence>
<organism evidence="1">
    <name type="scientific">Peptoclostridium acidaminophilum</name>
    <name type="common">Eubacterium acidaminophilum</name>
    <dbReference type="NCBI Taxonomy" id="1731"/>
    <lineage>
        <taxon>Bacteria</taxon>
        <taxon>Bacillati</taxon>
        <taxon>Bacillota</taxon>
        <taxon>Clostridia</taxon>
        <taxon>Peptostreptococcales</taxon>
        <taxon>Peptoclostridiaceae</taxon>
        <taxon>Peptoclostridium</taxon>
    </lineage>
</organism>
<dbReference type="EMBL" id="AY166689">
    <property type="protein sequence ID" value="AAN86543.1"/>
    <property type="molecule type" value="Genomic_DNA"/>
</dbReference>
<reference evidence="1" key="1">
    <citation type="journal article" date="2004" name="Arch. Microbiol.">
        <title>Identification and characterization of the cytoplasmic tungstate/molybdate-binding protein (Mop) from Eubacterium acidaminophilum.</title>
        <authorList>
            <person name="Makdessi K."/>
            <person name="Fritsche K."/>
            <person name="Pich A."/>
            <person name="Andreesen J.R."/>
        </authorList>
    </citation>
    <scope>NUCLEOTIDE SEQUENCE</scope>
</reference>
<evidence type="ECO:0000313" key="1">
    <source>
        <dbReference type="EMBL" id="AAN86543.1"/>
    </source>
</evidence>
<accession>Q8GCS7</accession>